<feature type="active site" evidence="9">
    <location>
        <position position="45"/>
    </location>
</feature>
<dbReference type="UniPathway" id="UPA00335"/>
<dbReference type="PANTHER" id="PTHR42959">
    <property type="entry name" value="CARBAMOYLTRANSFERASE"/>
    <property type="match status" value="1"/>
</dbReference>
<dbReference type="GO" id="GO:0003725">
    <property type="term" value="F:double-stranded RNA binding"/>
    <property type="evidence" value="ECO:0007669"/>
    <property type="project" value="InterPro"/>
</dbReference>
<dbReference type="InterPro" id="IPR004421">
    <property type="entry name" value="Carbamoyltransferase_HypF"/>
</dbReference>
<evidence type="ECO:0000313" key="12">
    <source>
        <dbReference type="EMBL" id="ABI57359.1"/>
    </source>
</evidence>
<dbReference type="PIRSF" id="PIRSF006256">
    <property type="entry name" value="CMPcnvr_hdrg_mat"/>
    <property type="match status" value="1"/>
</dbReference>
<keyword evidence="5" id="KW-0863">Zinc-finger</keyword>
<dbReference type="InterPro" id="IPR001792">
    <property type="entry name" value="Acylphosphatase-like_dom"/>
</dbReference>
<dbReference type="SUPFAM" id="SSF54975">
    <property type="entry name" value="Acylphosphatase/BLUF domain-like"/>
    <property type="match status" value="1"/>
</dbReference>
<dbReference type="Pfam" id="PF07503">
    <property type="entry name" value="zf-HYPF"/>
    <property type="match status" value="2"/>
</dbReference>
<comment type="pathway">
    <text evidence="1 8">Protein modification; [NiFe] hydrogenase maturation.</text>
</comment>
<dbReference type="PROSITE" id="PS51163">
    <property type="entry name" value="YRDC"/>
    <property type="match status" value="1"/>
</dbReference>
<feature type="domain" description="Acylphosphatase-like" evidence="10">
    <location>
        <begin position="12"/>
        <end position="99"/>
    </location>
</feature>
<dbReference type="EC" id="6.2.-.-" evidence="8"/>
<dbReference type="SUPFAM" id="SSF55821">
    <property type="entry name" value="YrdC/RibB"/>
    <property type="match status" value="1"/>
</dbReference>
<feature type="domain" description="YrdC-like" evidence="11">
    <location>
        <begin position="208"/>
        <end position="408"/>
    </location>
</feature>
<proteinExistence type="inferred from homology"/>
<dbReference type="PROSITE" id="PS51160">
    <property type="entry name" value="ACYLPHOSPHATASE_3"/>
    <property type="match status" value="1"/>
</dbReference>
<organism evidence="12 13">
    <name type="scientific">Alkalilimnicola ehrlichii (strain ATCC BAA-1101 / DSM 17681 / MLHE-1)</name>
    <dbReference type="NCBI Taxonomy" id="187272"/>
    <lineage>
        <taxon>Bacteria</taxon>
        <taxon>Pseudomonadati</taxon>
        <taxon>Pseudomonadota</taxon>
        <taxon>Gammaproteobacteria</taxon>
        <taxon>Chromatiales</taxon>
        <taxon>Ectothiorhodospiraceae</taxon>
        <taxon>Alkalilimnicola</taxon>
    </lineage>
</organism>
<dbReference type="InterPro" id="IPR051060">
    <property type="entry name" value="Carbamoyltrans_HypF-like"/>
</dbReference>
<reference evidence="13" key="1">
    <citation type="submission" date="2006-08" db="EMBL/GenBank/DDBJ databases">
        <title>Complete sequence of Alkalilimnicola ehrilichei MLHE-1.</title>
        <authorList>
            <person name="Copeland A."/>
            <person name="Lucas S."/>
            <person name="Lapidus A."/>
            <person name="Barry K."/>
            <person name="Detter J.C."/>
            <person name="Glavina del Rio T."/>
            <person name="Hammon N."/>
            <person name="Israni S."/>
            <person name="Dalin E."/>
            <person name="Tice H."/>
            <person name="Pitluck S."/>
            <person name="Sims D."/>
            <person name="Brettin T."/>
            <person name="Bruce D."/>
            <person name="Han C."/>
            <person name="Tapia R."/>
            <person name="Gilna P."/>
            <person name="Schmutz J."/>
            <person name="Larimer F."/>
            <person name="Land M."/>
            <person name="Hauser L."/>
            <person name="Kyrpides N."/>
            <person name="Mikhailova N."/>
            <person name="Oremland R.S."/>
            <person name="Hoeft S.E."/>
            <person name="Switzer-Blum J."/>
            <person name="Kulp T."/>
            <person name="King G."/>
            <person name="Tabita R."/>
            <person name="Witte B."/>
            <person name="Santini J.M."/>
            <person name="Basu P."/>
            <person name="Hollibaugh J.T."/>
            <person name="Xie G."/>
            <person name="Stolz J.F."/>
            <person name="Richardson P."/>
        </authorList>
    </citation>
    <scope>NUCLEOTIDE SEQUENCE [LARGE SCALE GENOMIC DNA]</scope>
    <source>
        <strain evidence="13">ATCC BAA-1101 / DSM 17681 / MLHE-1</strain>
    </source>
</reference>
<evidence type="ECO:0000256" key="9">
    <source>
        <dbReference type="PROSITE-ProRule" id="PRU00520"/>
    </source>
</evidence>
<name>Q0A728_ALKEH</name>
<dbReference type="HOGENOM" id="CLU_009164_0_0_6"/>
<dbReference type="Gene3D" id="3.30.110.120">
    <property type="match status" value="1"/>
</dbReference>
<feature type="active site" evidence="9">
    <location>
        <position position="27"/>
    </location>
</feature>
<evidence type="ECO:0000256" key="2">
    <source>
        <dbReference type="ARBA" id="ARBA00008097"/>
    </source>
</evidence>
<evidence type="ECO:0000259" key="10">
    <source>
        <dbReference type="PROSITE" id="PS51160"/>
    </source>
</evidence>
<dbReference type="Gene3D" id="3.90.870.50">
    <property type="match status" value="1"/>
</dbReference>
<evidence type="ECO:0000256" key="5">
    <source>
        <dbReference type="ARBA" id="ARBA00022771"/>
    </source>
</evidence>
<dbReference type="InterPro" id="IPR036046">
    <property type="entry name" value="Acylphosphatase-like_dom_sf"/>
</dbReference>
<dbReference type="GO" id="GO:0016743">
    <property type="term" value="F:carboxyl- or carbamoyltransferase activity"/>
    <property type="evidence" value="ECO:0007669"/>
    <property type="project" value="UniProtKB-UniRule"/>
</dbReference>
<keyword evidence="13" id="KW-1185">Reference proteome</keyword>
<dbReference type="InterPro" id="IPR017945">
    <property type="entry name" value="DHBP_synth_RibB-like_a/b_dom"/>
</dbReference>
<dbReference type="Pfam" id="PF22521">
    <property type="entry name" value="HypF_C_2"/>
    <property type="match status" value="1"/>
</dbReference>
<evidence type="ECO:0000313" key="13">
    <source>
        <dbReference type="Proteomes" id="UP000001962"/>
    </source>
</evidence>
<dbReference type="GO" id="GO:0016874">
    <property type="term" value="F:ligase activity"/>
    <property type="evidence" value="ECO:0007669"/>
    <property type="project" value="UniProtKB-UniRule"/>
</dbReference>
<dbReference type="InterPro" id="IPR055128">
    <property type="entry name" value="HypF_C_2"/>
</dbReference>
<dbReference type="RefSeq" id="WP_011629753.1">
    <property type="nucleotide sequence ID" value="NC_008340.1"/>
</dbReference>
<dbReference type="Gene3D" id="3.30.420.360">
    <property type="match status" value="1"/>
</dbReference>
<dbReference type="OrthoDB" id="9808093at2"/>
<evidence type="ECO:0000256" key="6">
    <source>
        <dbReference type="ARBA" id="ARBA00022833"/>
    </source>
</evidence>
<dbReference type="AlphaFoldDB" id="Q0A728"/>
<dbReference type="KEGG" id="aeh:Mlg_2017"/>
<dbReference type="Pfam" id="PF01300">
    <property type="entry name" value="Sua5_yciO_yrdC"/>
    <property type="match status" value="1"/>
</dbReference>
<dbReference type="InterPro" id="IPR041440">
    <property type="entry name" value="HypF_C"/>
</dbReference>
<comment type="similarity">
    <text evidence="2 8">Belongs to the carbamoyltransferase HypF family.</text>
</comment>
<dbReference type="eggNOG" id="COG0068">
    <property type="taxonomic scope" value="Bacteria"/>
</dbReference>
<accession>Q0A728</accession>
<sequence>MNAVSRHSVPKRLAVRVCGRVQGVGFRPFVKCLADSCNVSGWVRNDAGGVSLEVQGGGSQLARFMVALREQAPPLARIEAVVENPCPLQPRERGFRIRPSSGGAVATEITPDAAVCDACLEELFDPADRRYRYPFINCTHCGPRYTLTSGLPYDRVRTSMAKFPQCPRCLAEYEDAGDRRYHAQPNACPECGPSLQLLDGDGHPLPVGDVLAATVDRLTSGQILAIKGLGGFHLLCDAGNPEAVARLRTRKRRSEKPFAVMVPGIEAAERLVRLAPGERHLLAGVDRPILLAGKRPTVDRQLPGVAPGMPWLGVMLPYTPLHYLLFHEAAGRPMGLAWLSGTGQPVWVCTSANPGGEPLVTDNQDAVRRLSGLADALLVHDRDILVRCDDSVVRQAEGRAVYLRRGRGVTPSPIRLPRGGPPVLATGGHLKNTVCLTRGDQAYISQHVGDLDNAATCRALDDTVAHLQRVLAVRPDCVACDRHPDFYSSALAARLAAEWAIPLVRVQHHHAHLAAVQAEHGLEGPMLGAALDGVGFGDNGEPWGGELLALDGRGGFRRLGFLRPLPLPGGDRAAREPWRMAAAALHELGWGERIPAWFPEHPRAQGLAGMLATGTRCPRTSSLGRLFDAAAGLLKVKAVSRFEGQAAMLLEGLAAEHGAVPAWEGGWTLDQEGLDFRPLLAELTRSSERGFGAALFHATLAAGLADWLCRAAEKAGQKRVAIAGGCCANQVMMRDLCMRLEHAGLSVYQARQAPPNDAGLSLGQAWVALQTVR</sequence>
<comment type="catalytic activity">
    <reaction evidence="7 8">
        <text>C-terminal L-cysteinyl-[HypE protein] + carbamoyl phosphate + ATP + H2O = C-terminal S-carboxamide-L-cysteinyl-[HypE protein] + AMP + phosphate + diphosphate + H(+)</text>
        <dbReference type="Rhea" id="RHEA:55636"/>
        <dbReference type="Rhea" id="RHEA-COMP:14247"/>
        <dbReference type="Rhea" id="RHEA-COMP:14392"/>
        <dbReference type="ChEBI" id="CHEBI:15377"/>
        <dbReference type="ChEBI" id="CHEBI:15378"/>
        <dbReference type="ChEBI" id="CHEBI:30616"/>
        <dbReference type="ChEBI" id="CHEBI:33019"/>
        <dbReference type="ChEBI" id="CHEBI:43474"/>
        <dbReference type="ChEBI" id="CHEBI:58228"/>
        <dbReference type="ChEBI" id="CHEBI:76913"/>
        <dbReference type="ChEBI" id="CHEBI:139126"/>
        <dbReference type="ChEBI" id="CHEBI:456215"/>
    </reaction>
</comment>
<keyword evidence="9" id="KW-0378">Hydrolase</keyword>
<evidence type="ECO:0000256" key="1">
    <source>
        <dbReference type="ARBA" id="ARBA00004711"/>
    </source>
</evidence>
<keyword evidence="6" id="KW-0862">Zinc</keyword>
<dbReference type="EMBL" id="CP000453">
    <property type="protein sequence ID" value="ABI57359.1"/>
    <property type="molecule type" value="Genomic_DNA"/>
</dbReference>
<comment type="function">
    <text evidence="8">Involved in the maturation of [NiFe] hydrogenases. Along with HypE, it catalyzes the synthesis of the CN ligands of the active site iron of [NiFe]-hydrogenases. HypF functions as a carbamoyl transferase using carbamoylphosphate as a substrate and transferring the carboxamido moiety in an ATP-dependent reaction to the thiolate of the C-terminal cysteine of HypE yielding a protein-S-carboxamide.</text>
</comment>
<dbReference type="PANTHER" id="PTHR42959:SF1">
    <property type="entry name" value="CARBAMOYLTRANSFERASE HYPF"/>
    <property type="match status" value="1"/>
</dbReference>
<dbReference type="InterPro" id="IPR011125">
    <property type="entry name" value="Znf_HypF"/>
</dbReference>
<dbReference type="GO" id="GO:0003998">
    <property type="term" value="F:acylphosphatase activity"/>
    <property type="evidence" value="ECO:0007669"/>
    <property type="project" value="UniProtKB-EC"/>
</dbReference>
<dbReference type="NCBIfam" id="TIGR00143">
    <property type="entry name" value="hypF"/>
    <property type="match status" value="1"/>
</dbReference>
<evidence type="ECO:0000259" key="11">
    <source>
        <dbReference type="PROSITE" id="PS51163"/>
    </source>
</evidence>
<keyword evidence="4" id="KW-0479">Metal-binding</keyword>
<evidence type="ECO:0000256" key="3">
    <source>
        <dbReference type="ARBA" id="ARBA00022598"/>
    </source>
</evidence>
<gene>
    <name evidence="12" type="ordered locus">Mlg_2017</name>
</gene>
<dbReference type="Gene3D" id="3.30.420.40">
    <property type="match status" value="1"/>
</dbReference>
<dbReference type="GO" id="GO:0008270">
    <property type="term" value="F:zinc ion binding"/>
    <property type="evidence" value="ECO:0007669"/>
    <property type="project" value="UniProtKB-KW"/>
</dbReference>
<protein>
    <recommendedName>
        <fullName evidence="8">Carbamoyltransferase HypF</fullName>
        <ecNumber evidence="8">6.2.-.-</ecNumber>
    </recommendedName>
</protein>
<evidence type="ECO:0000256" key="7">
    <source>
        <dbReference type="ARBA" id="ARBA00048220"/>
    </source>
</evidence>
<dbReference type="Pfam" id="PF00708">
    <property type="entry name" value="Acylphosphatase"/>
    <property type="match status" value="1"/>
</dbReference>
<dbReference type="GO" id="GO:0051604">
    <property type="term" value="P:protein maturation"/>
    <property type="evidence" value="ECO:0007669"/>
    <property type="project" value="TreeGrafter"/>
</dbReference>
<evidence type="ECO:0000256" key="8">
    <source>
        <dbReference type="PIRNR" id="PIRNR006256"/>
    </source>
</evidence>
<evidence type="ECO:0000256" key="4">
    <source>
        <dbReference type="ARBA" id="ARBA00022723"/>
    </source>
</evidence>
<dbReference type="InterPro" id="IPR006070">
    <property type="entry name" value="Sua5-like_dom"/>
</dbReference>
<dbReference type="Pfam" id="PF17788">
    <property type="entry name" value="HypF_C"/>
    <property type="match status" value="1"/>
</dbReference>
<comment type="catalytic activity">
    <reaction evidence="9">
        <text>an acyl phosphate + H2O = a carboxylate + phosphate + H(+)</text>
        <dbReference type="Rhea" id="RHEA:14965"/>
        <dbReference type="ChEBI" id="CHEBI:15377"/>
        <dbReference type="ChEBI" id="CHEBI:15378"/>
        <dbReference type="ChEBI" id="CHEBI:29067"/>
        <dbReference type="ChEBI" id="CHEBI:43474"/>
        <dbReference type="ChEBI" id="CHEBI:59918"/>
        <dbReference type="EC" id="3.6.1.7"/>
    </reaction>
</comment>
<dbReference type="InterPro" id="IPR017968">
    <property type="entry name" value="Acylphosphatase_CS"/>
</dbReference>
<dbReference type="Proteomes" id="UP000001962">
    <property type="component" value="Chromosome"/>
</dbReference>
<dbReference type="PROSITE" id="PS00150">
    <property type="entry name" value="ACYLPHOSPHATASE_1"/>
    <property type="match status" value="1"/>
</dbReference>
<keyword evidence="3" id="KW-0436">Ligase</keyword>